<dbReference type="InterPro" id="IPR003127">
    <property type="entry name" value="SoHo_dom"/>
</dbReference>
<feature type="compositionally biased region" description="Polar residues" evidence="6">
    <location>
        <begin position="535"/>
        <end position="556"/>
    </location>
</feature>
<feature type="region of interest" description="Disordered" evidence="6">
    <location>
        <begin position="535"/>
        <end position="611"/>
    </location>
</feature>
<dbReference type="InterPro" id="IPR036028">
    <property type="entry name" value="SH3-like_dom_sf"/>
</dbReference>
<feature type="compositionally biased region" description="Polar residues" evidence="6">
    <location>
        <begin position="736"/>
        <end position="756"/>
    </location>
</feature>
<dbReference type="PROSITE" id="PS50831">
    <property type="entry name" value="SOHO"/>
    <property type="match status" value="1"/>
</dbReference>
<dbReference type="PRINTS" id="PR00452">
    <property type="entry name" value="SH3DOMAIN"/>
</dbReference>
<comment type="subcellular location">
    <subcellularLocation>
        <location evidence="1">Cell junction</location>
    </subcellularLocation>
</comment>
<dbReference type="PROSITE" id="PS50002">
    <property type="entry name" value="SH3"/>
    <property type="match status" value="3"/>
</dbReference>
<name>A0AA88SMK3_TACVA</name>
<evidence type="ECO:0000313" key="9">
    <source>
        <dbReference type="EMBL" id="KAK2838697.1"/>
    </source>
</evidence>
<feature type="region of interest" description="Disordered" evidence="6">
    <location>
        <begin position="1193"/>
        <end position="1281"/>
    </location>
</feature>
<evidence type="ECO:0000259" key="7">
    <source>
        <dbReference type="PROSITE" id="PS50002"/>
    </source>
</evidence>
<feature type="compositionally biased region" description="Polar residues" evidence="6">
    <location>
        <begin position="160"/>
        <end position="192"/>
    </location>
</feature>
<feature type="compositionally biased region" description="Pro residues" evidence="6">
    <location>
        <begin position="1258"/>
        <end position="1272"/>
    </location>
</feature>
<feature type="domain" description="SoHo" evidence="8">
    <location>
        <begin position="463"/>
        <end position="526"/>
    </location>
</feature>
<evidence type="ECO:0000256" key="5">
    <source>
        <dbReference type="PROSITE-ProRule" id="PRU00192"/>
    </source>
</evidence>
<evidence type="ECO:0000256" key="4">
    <source>
        <dbReference type="ARBA" id="ARBA00022949"/>
    </source>
</evidence>
<dbReference type="Pfam" id="PF02208">
    <property type="entry name" value="Sorb"/>
    <property type="match status" value="1"/>
</dbReference>
<feature type="region of interest" description="Disordered" evidence="6">
    <location>
        <begin position="100"/>
        <end position="136"/>
    </location>
</feature>
<organism evidence="9 10">
    <name type="scientific">Tachysurus vachellii</name>
    <name type="common">Darkbarbel catfish</name>
    <name type="synonym">Pelteobagrus vachellii</name>
    <dbReference type="NCBI Taxonomy" id="175792"/>
    <lineage>
        <taxon>Eukaryota</taxon>
        <taxon>Metazoa</taxon>
        <taxon>Chordata</taxon>
        <taxon>Craniata</taxon>
        <taxon>Vertebrata</taxon>
        <taxon>Euteleostomi</taxon>
        <taxon>Actinopterygii</taxon>
        <taxon>Neopterygii</taxon>
        <taxon>Teleostei</taxon>
        <taxon>Ostariophysi</taxon>
        <taxon>Siluriformes</taxon>
        <taxon>Bagridae</taxon>
        <taxon>Tachysurus</taxon>
    </lineage>
</organism>
<feature type="region of interest" description="Disordered" evidence="6">
    <location>
        <begin position="926"/>
        <end position="978"/>
    </location>
</feature>
<sequence length="1387" mass="152112">MSVVSNALPGSLLMRGPCDFKTTLEEEFFNMNTDSGGRAHKSTTLSLTLTPMKRIQSSPNLCGLAGTESPVTDSDMWWQYTTGDALRNGNMATSSLAAKGYRSVRPNLQDKKSPTPGLTPHRKSSQLHPPDCNPGTFSLHNYPTQCHDGPLLITHNSFTREAMSASSEQSSRGNQFSDTDTTASGQPLSNFPSVCGPEKPSIHPSPLDHLNSHFPIRQKKRHVASLSIFITPRSQAEARYKQTLSLSPHTPPKRKDPLDSRTIFHPSLPPADQQVAYPGPALPSCLHPNRPRFSTDYTCSQASEHHLHPHSYGLAYSNLDLYPALSGCSSRAQSVSSIAMLEELRTCGIDSEGASESPSPTHCQLSSSTDNMAIDIAIASTANGQGTVNGSVVTAGLKSHLQRPFSPSTYPPLPSFSPSLTAMQQGRSTPAESISPVYATVGSVMSMNSPDEERIGTERIGTVGKASHYSGIGPVDESGIPIATRTTVDRPKDWYKSMFKQIHMVHKPEFEHSGSHTASQPTMNDEKHSRINNIQAHPAPKSSTYKPITKSISDNGTCGLRTSSSASLPTSSSAQPISHNRNIRQSGSSTPDINQWGPPDKKVDTRKYRAEPRSIFDYEPGKSSILDQEKAMNNLTPEELALENEPWYKFFAELEFGRPPPKKRLDYDPESALRIRNETFLYQPSADRSFDRPSSDNRTRRKSEPTAAQSRPQSSLSSNQSIVKPSEIHAAHLPEPTSTRNTQRKPINTPSTSSLSRSKDQDTSRGYSYPDVGRQTPQSRRPTPEVREKLPAKAIYDFKALTAKELSFNKDEIVYITRQIDNNWYEGERHGKVGIFPISYVEKISPSDRHQPARPPPPAQSTEIGEAVARYNFSADTNVELSLRKGEHVIVLRQVDQNWFTGKIPGTNKQGIFPVSYVDIIKKSPIKSPSQSPGVAHSSASDRLNSRPSSAHLMTCSPSSTPRQHTSPSPSSQRAAHLQAVTGEWLALTLGLSPSGTPAPTPPPLPFNFQPDYERLDSPAATARGPFPSLMSGTLTPPLKEGHFVPISSPKSYMSPEPSPSPQAYLTSASFTPSPISPTFDSSPQCGSVIEVNTSIKPGLLEKEQRFSDGFGFEKLDSPRSCCPIDLVVYEPDEQPSSLKFPLSSRETEEDVCEELVSIIQASQANHPIVKTSEFYRQDLTASEDLPKLFIEEDQSEDRRAYSDSQSSNTFTPVRPVCSLMSDHEQAESPPMSPSSPISSQPLISTSPAFPKFSSPCSTPPLPGVSHSPPPSSKQLRSSKVKPVLRHDVVVIGKPPRSPVMSRRSCGSPVKGQNYSPSHRRPTQDPLEGGEPFQALYNYMPRNEDELELKEGDIVDVMEKCDDGWFVGTSRKTKFFGTFPGNYVKRL</sequence>
<feature type="compositionally biased region" description="Polar residues" evidence="6">
    <location>
        <begin position="1203"/>
        <end position="1212"/>
    </location>
</feature>
<dbReference type="InterPro" id="IPR050384">
    <property type="entry name" value="Endophilin_SH3RF"/>
</dbReference>
<evidence type="ECO:0000256" key="2">
    <source>
        <dbReference type="ARBA" id="ARBA00022443"/>
    </source>
</evidence>
<dbReference type="InterPro" id="IPR001452">
    <property type="entry name" value="SH3_domain"/>
</dbReference>
<evidence type="ECO:0000259" key="8">
    <source>
        <dbReference type="PROSITE" id="PS50831"/>
    </source>
</evidence>
<feature type="compositionally biased region" description="Polar residues" evidence="6">
    <location>
        <begin position="575"/>
        <end position="593"/>
    </location>
</feature>
<feature type="compositionally biased region" description="Polar residues" evidence="6">
    <location>
        <begin position="956"/>
        <end position="974"/>
    </location>
</feature>
<dbReference type="SMART" id="SM00459">
    <property type="entry name" value="Sorb"/>
    <property type="match status" value="1"/>
</dbReference>
<feature type="compositionally biased region" description="Low complexity" evidence="6">
    <location>
        <begin position="709"/>
        <end position="721"/>
    </location>
</feature>
<feature type="region of interest" description="Disordered" evidence="6">
    <location>
        <begin position="160"/>
        <end position="203"/>
    </location>
</feature>
<proteinExistence type="predicted"/>
<keyword evidence="2 5" id="KW-0728">SH3 domain</keyword>
<dbReference type="Gene3D" id="2.30.30.40">
    <property type="entry name" value="SH3 Domains"/>
    <property type="match status" value="3"/>
</dbReference>
<evidence type="ECO:0000256" key="6">
    <source>
        <dbReference type="SAM" id="MobiDB-lite"/>
    </source>
</evidence>
<evidence type="ECO:0000256" key="3">
    <source>
        <dbReference type="ARBA" id="ARBA00022737"/>
    </source>
</evidence>
<dbReference type="FunFam" id="2.30.30.40:FF:000001">
    <property type="entry name" value="Sorbin and SH3 domain-containing protein 1 isoform 2"/>
    <property type="match status" value="1"/>
</dbReference>
<dbReference type="Proteomes" id="UP001187315">
    <property type="component" value="Unassembled WGS sequence"/>
</dbReference>
<evidence type="ECO:0000313" key="10">
    <source>
        <dbReference type="Proteomes" id="UP001187315"/>
    </source>
</evidence>
<feature type="region of interest" description="Disordered" evidence="6">
    <location>
        <begin position="1294"/>
        <end position="1329"/>
    </location>
</feature>
<feature type="compositionally biased region" description="Basic and acidic residues" evidence="6">
    <location>
        <begin position="688"/>
        <end position="704"/>
    </location>
</feature>
<evidence type="ECO:0000256" key="1">
    <source>
        <dbReference type="ARBA" id="ARBA00004282"/>
    </source>
</evidence>
<comment type="caution">
    <text evidence="9">The sequence shown here is derived from an EMBL/GenBank/DDBJ whole genome shotgun (WGS) entry which is preliminary data.</text>
</comment>
<dbReference type="GO" id="GO:0070161">
    <property type="term" value="C:anchoring junction"/>
    <property type="evidence" value="ECO:0007669"/>
    <property type="project" value="UniProtKB-SubCell"/>
</dbReference>
<dbReference type="GO" id="GO:0005886">
    <property type="term" value="C:plasma membrane"/>
    <property type="evidence" value="ECO:0007669"/>
    <property type="project" value="TreeGrafter"/>
</dbReference>
<keyword evidence="10" id="KW-1185">Reference proteome</keyword>
<protein>
    <recommendedName>
        <fullName evidence="11">Sorbin and SH3 domain-containing protein 2</fullName>
    </recommendedName>
</protein>
<gene>
    <name evidence="9" type="ORF">Q7C36_013511</name>
</gene>
<feature type="compositionally biased region" description="Polar residues" evidence="6">
    <location>
        <begin position="938"/>
        <end position="949"/>
    </location>
</feature>
<feature type="compositionally biased region" description="Basic and acidic residues" evidence="6">
    <location>
        <begin position="599"/>
        <end position="611"/>
    </location>
</feature>
<accession>A0AA88SMK3</accession>
<dbReference type="PANTHER" id="PTHR14167">
    <property type="entry name" value="SH3 DOMAIN-CONTAINING"/>
    <property type="match status" value="1"/>
</dbReference>
<reference evidence="9" key="1">
    <citation type="submission" date="2023-08" db="EMBL/GenBank/DDBJ databases">
        <title>Pelteobagrus vachellii genome.</title>
        <authorList>
            <person name="Liu H."/>
        </authorList>
    </citation>
    <scope>NUCLEOTIDE SEQUENCE</scope>
    <source>
        <strain evidence="9">PRFRI_2022a</strain>
        <tissue evidence="9">Muscle</tissue>
    </source>
</reference>
<feature type="domain" description="SH3" evidence="7">
    <location>
        <begin position="787"/>
        <end position="846"/>
    </location>
</feature>
<dbReference type="Pfam" id="PF07653">
    <property type="entry name" value="SH3_2"/>
    <property type="match status" value="1"/>
</dbReference>
<dbReference type="PANTHER" id="PTHR14167:SF56">
    <property type="entry name" value="SORBIN AND SH3 DOMAIN-CONTAINING PROTEIN 2"/>
    <property type="match status" value="1"/>
</dbReference>
<feature type="compositionally biased region" description="Low complexity" evidence="6">
    <location>
        <begin position="1235"/>
        <end position="1248"/>
    </location>
</feature>
<dbReference type="Pfam" id="PF00018">
    <property type="entry name" value="SH3_1"/>
    <property type="match status" value="1"/>
</dbReference>
<dbReference type="SUPFAM" id="SSF50044">
    <property type="entry name" value="SH3-domain"/>
    <property type="match status" value="3"/>
</dbReference>
<feature type="compositionally biased region" description="Low complexity" evidence="6">
    <location>
        <begin position="562"/>
        <end position="574"/>
    </location>
</feature>
<dbReference type="SMART" id="SM00326">
    <property type="entry name" value="SH3"/>
    <property type="match status" value="3"/>
</dbReference>
<feature type="domain" description="SH3" evidence="7">
    <location>
        <begin position="1328"/>
        <end position="1387"/>
    </location>
</feature>
<feature type="compositionally biased region" description="Basic and acidic residues" evidence="6">
    <location>
        <begin position="1193"/>
        <end position="1202"/>
    </location>
</feature>
<evidence type="ECO:0008006" key="11">
    <source>
        <dbReference type="Google" id="ProtNLM"/>
    </source>
</evidence>
<keyword evidence="4" id="KW-0965">Cell junction</keyword>
<feature type="region of interest" description="Disordered" evidence="6">
    <location>
        <begin position="678"/>
        <end position="788"/>
    </location>
</feature>
<dbReference type="Pfam" id="PF14604">
    <property type="entry name" value="SH3_9"/>
    <property type="match status" value="1"/>
</dbReference>
<dbReference type="EMBL" id="JAVHJS010000013">
    <property type="protein sequence ID" value="KAK2838697.1"/>
    <property type="molecule type" value="Genomic_DNA"/>
</dbReference>
<feature type="domain" description="SH3" evidence="7">
    <location>
        <begin position="862"/>
        <end position="923"/>
    </location>
</feature>
<keyword evidence="3" id="KW-0677">Repeat</keyword>